<proteinExistence type="predicted"/>
<dbReference type="Gene3D" id="2.60.120.260">
    <property type="entry name" value="Galactose-binding domain-like"/>
    <property type="match status" value="2"/>
</dbReference>
<dbReference type="Proteomes" id="UP000092967">
    <property type="component" value="Chromosome"/>
</dbReference>
<dbReference type="AlphaFoldDB" id="A0A1B1Y2W2"/>
<dbReference type="KEGG" id="wfu:AXE80_01605"/>
<dbReference type="OrthoDB" id="1399054at2"/>
<accession>A0A1B1Y2W2</accession>
<dbReference type="EMBL" id="CP014224">
    <property type="protein sequence ID" value="ANW95069.1"/>
    <property type="molecule type" value="Genomic_DNA"/>
</dbReference>
<evidence type="ECO:0000313" key="1">
    <source>
        <dbReference type="EMBL" id="ANW95069.1"/>
    </source>
</evidence>
<protein>
    <submittedName>
        <fullName evidence="1">Uncharacterized protein</fullName>
    </submittedName>
</protein>
<gene>
    <name evidence="1" type="ORF">AXE80_01605</name>
</gene>
<dbReference type="RefSeq" id="WP_068824173.1">
    <property type="nucleotide sequence ID" value="NZ_CP014224.1"/>
</dbReference>
<sequence>MKKLLLLLSITPFLGFGQNVINVTNGDFETTSAGVPSGWTEDLGTLTDGDAYEGSNGALLTSGSPNGNIVNDATYTLTGNLPTYLTVRVKPTANNDRSALRLMSSDGTTTLGGGQAVVWNSLEYVDSWHKILMAQYAPTSDVDVKVRIDNPIAGDLVHYDDVELVQNPLTVNGDMEIDFMANSSSTPQTQIYQKFGINPMNKETTIKRNGNNSIKCTTVQASAYFNQALNYQYVRESEVMNYEGSIWVKLDAASPAADFYAELWVDGVKEATGNTVHIDYSTETGWVEVKTPVVTSNDTPSGFGTVFLRLNCVNDGDSRAVFYLDDYTLTKAPDISLSIDANDTIVNNFEVTKQGVTLKDISGTIQVIDCFGRVQVSKQLNSQETLQYNFESATVYIVKFIADSKVATQKIIFE</sequence>
<organism evidence="1 2">
    <name type="scientific">Wenyingzhuangia fucanilytica</name>
    <dbReference type="NCBI Taxonomy" id="1790137"/>
    <lineage>
        <taxon>Bacteria</taxon>
        <taxon>Pseudomonadati</taxon>
        <taxon>Bacteroidota</taxon>
        <taxon>Flavobacteriia</taxon>
        <taxon>Flavobacteriales</taxon>
        <taxon>Flavobacteriaceae</taxon>
        <taxon>Wenyingzhuangia</taxon>
    </lineage>
</organism>
<keyword evidence="2" id="KW-1185">Reference proteome</keyword>
<name>A0A1B1Y2W2_9FLAO</name>
<reference evidence="1 2" key="1">
    <citation type="submission" date="2016-02" db="EMBL/GenBank/DDBJ databases">
        <authorList>
            <person name="Wen L."/>
            <person name="He K."/>
            <person name="Yang H."/>
        </authorList>
    </citation>
    <scope>NUCLEOTIDE SEQUENCE [LARGE SCALE GENOMIC DNA]</scope>
    <source>
        <strain evidence="1 2">CZ1127</strain>
    </source>
</reference>
<evidence type="ECO:0000313" key="2">
    <source>
        <dbReference type="Proteomes" id="UP000092967"/>
    </source>
</evidence>
<dbReference type="STRING" id="1790137.AXE80_01605"/>